<feature type="domain" description="TonB-dependent receptor plug" evidence="9">
    <location>
        <begin position="268"/>
        <end position="363"/>
    </location>
</feature>
<dbReference type="Proteomes" id="UP001143545">
    <property type="component" value="Unassembled WGS sequence"/>
</dbReference>
<proteinExistence type="inferred from homology"/>
<evidence type="ECO:0000256" key="1">
    <source>
        <dbReference type="ARBA" id="ARBA00004571"/>
    </source>
</evidence>
<dbReference type="SUPFAM" id="SSF56935">
    <property type="entry name" value="Porins"/>
    <property type="match status" value="1"/>
</dbReference>
<organism evidence="10 11">
    <name type="scientific">Neptunitalea chrysea</name>
    <dbReference type="NCBI Taxonomy" id="1647581"/>
    <lineage>
        <taxon>Bacteria</taxon>
        <taxon>Pseudomonadati</taxon>
        <taxon>Bacteroidota</taxon>
        <taxon>Flavobacteriia</taxon>
        <taxon>Flavobacteriales</taxon>
        <taxon>Flavobacteriaceae</taxon>
        <taxon>Neptunitalea</taxon>
    </lineage>
</organism>
<name>A0A9W6B437_9FLAO</name>
<keyword evidence="11" id="KW-1185">Reference proteome</keyword>
<dbReference type="GO" id="GO:0009279">
    <property type="term" value="C:cell outer membrane"/>
    <property type="evidence" value="ECO:0007669"/>
    <property type="project" value="UniProtKB-SubCell"/>
</dbReference>
<dbReference type="PROSITE" id="PS52016">
    <property type="entry name" value="TONB_DEPENDENT_REC_3"/>
    <property type="match status" value="1"/>
</dbReference>
<feature type="chain" id="PRO_5040743970" evidence="8">
    <location>
        <begin position="22"/>
        <end position="930"/>
    </location>
</feature>
<comment type="subcellular location">
    <subcellularLocation>
        <location evidence="1 7">Cell outer membrane</location>
        <topology evidence="1 7">Multi-pass membrane protein</topology>
    </subcellularLocation>
</comment>
<evidence type="ECO:0000256" key="2">
    <source>
        <dbReference type="ARBA" id="ARBA00022448"/>
    </source>
</evidence>
<reference evidence="10" key="1">
    <citation type="submission" date="2022-07" db="EMBL/GenBank/DDBJ databases">
        <title>Taxonomy of Novel Oxalotrophic and Methylotrophic Bacteria.</title>
        <authorList>
            <person name="Sahin N."/>
            <person name="Tani A."/>
        </authorList>
    </citation>
    <scope>NUCLEOTIDE SEQUENCE</scope>
    <source>
        <strain evidence="10">AM327</strain>
    </source>
</reference>
<evidence type="ECO:0000313" key="10">
    <source>
        <dbReference type="EMBL" id="GLB52166.1"/>
    </source>
</evidence>
<dbReference type="InterPro" id="IPR012910">
    <property type="entry name" value="Plug_dom"/>
</dbReference>
<dbReference type="InterPro" id="IPR039426">
    <property type="entry name" value="TonB-dep_rcpt-like"/>
</dbReference>
<gene>
    <name evidence="10" type="ORF">NBRC110019_12050</name>
</gene>
<dbReference type="EMBL" id="BRVP01000007">
    <property type="protein sequence ID" value="GLB52166.1"/>
    <property type="molecule type" value="Genomic_DNA"/>
</dbReference>
<keyword evidence="5 7" id="KW-0472">Membrane</keyword>
<dbReference type="Gene3D" id="2.40.170.20">
    <property type="entry name" value="TonB-dependent receptor, beta-barrel domain"/>
    <property type="match status" value="1"/>
</dbReference>
<dbReference type="Pfam" id="PF13715">
    <property type="entry name" value="CarbopepD_reg_2"/>
    <property type="match status" value="1"/>
</dbReference>
<evidence type="ECO:0000256" key="8">
    <source>
        <dbReference type="SAM" id="SignalP"/>
    </source>
</evidence>
<keyword evidence="10" id="KW-0675">Receptor</keyword>
<feature type="signal peptide" evidence="8">
    <location>
        <begin position="1"/>
        <end position="21"/>
    </location>
</feature>
<dbReference type="Gene3D" id="2.60.40.1120">
    <property type="entry name" value="Carboxypeptidase-like, regulatory domain"/>
    <property type="match status" value="1"/>
</dbReference>
<dbReference type="InterPro" id="IPR036942">
    <property type="entry name" value="Beta-barrel_TonB_sf"/>
</dbReference>
<dbReference type="SUPFAM" id="SSF49464">
    <property type="entry name" value="Carboxypeptidase regulatory domain-like"/>
    <property type="match status" value="1"/>
</dbReference>
<dbReference type="InterPro" id="IPR008969">
    <property type="entry name" value="CarboxyPept-like_regulatory"/>
</dbReference>
<accession>A0A9W6B437</accession>
<evidence type="ECO:0000256" key="5">
    <source>
        <dbReference type="ARBA" id="ARBA00023136"/>
    </source>
</evidence>
<keyword evidence="2 7" id="KW-0813">Transport</keyword>
<dbReference type="Pfam" id="PF07715">
    <property type="entry name" value="Plug"/>
    <property type="match status" value="1"/>
</dbReference>
<dbReference type="InterPro" id="IPR037066">
    <property type="entry name" value="Plug_dom_sf"/>
</dbReference>
<keyword evidence="3 7" id="KW-1134">Transmembrane beta strand</keyword>
<evidence type="ECO:0000256" key="7">
    <source>
        <dbReference type="PROSITE-ProRule" id="PRU01360"/>
    </source>
</evidence>
<protein>
    <submittedName>
        <fullName evidence="10">TonB-dependent receptor</fullName>
    </submittedName>
</protein>
<keyword evidence="4 7" id="KW-0812">Transmembrane</keyword>
<comment type="caution">
    <text evidence="10">The sequence shown here is derived from an EMBL/GenBank/DDBJ whole genome shotgun (WGS) entry which is preliminary data.</text>
</comment>
<evidence type="ECO:0000313" key="11">
    <source>
        <dbReference type="Proteomes" id="UP001143545"/>
    </source>
</evidence>
<dbReference type="RefSeq" id="WP_281753305.1">
    <property type="nucleotide sequence ID" value="NZ_BRVP01000007.1"/>
</dbReference>
<dbReference type="AlphaFoldDB" id="A0A9W6B437"/>
<keyword evidence="8" id="KW-0732">Signal</keyword>
<dbReference type="Gene3D" id="2.170.130.10">
    <property type="entry name" value="TonB-dependent receptor, plug domain"/>
    <property type="match status" value="1"/>
</dbReference>
<sequence length="930" mass="105710">MRKYLLIFISILCAQSLYSQADSTKISIQLKQNTIKEAISKIEAKSDYHFFYQDNWTDIDSLKYTKNYNNTVKFILADLLDKTNLNYFIKDNNIVLTQNRRIYSKLPTNFFVDDTTSSQNEQEEDSFIKPVFIANVAEEEPKTKINNVITTKTEFIGKESNNNKNAYYTLSGIITDGKTNDPIPNVLVRTPDNKHTSVTGLSGKYAIKLPSGVNNIEITSVGFKTIKSEIILYNNGTRDFVLSESITELDEVVVSTSKSEEIRKEIAGVTVIDVKDVKNIPMVLGERDIVKVATIMPGVKTVGEGSAGFNVRGGKSDQNLFLLDNGVIYNPFHFFGFFSALNPYTIASANIYKGNIPAQYGGRLSSVFDIQTKNGNVNKLEGEGGIGPVTSTLMLSMPIKKERSSLTIGGRATYSDWILKSLDSDELNNSSASFYDVILKYYDHINDNNTVKATGYYSHDAYNITYDSLYTYRNAMFSVEWNHKFNNKHSGSLIVTHSNYDLNIDFEQGGADDFEYGYSLNETMVKLKMDYDLNDKHSFIYGISSKLYNTDPGYLDPKGGENSNMDPLDVEDEKALESAAFISDNYKINDKLSFIAGLRFSMFNVLGPSTQRIYEDNMPKNDATVSETITYDDNEFIKTYTGLEIRASLNYDITDDLSAKLSYNKNNQYIHLLSSNTTQSPTDTWKLSDLNIKPQSAQMVSLGFYKELKNNTYEVSLEGYYKKMDDILDYKVGAELVLNENIETEIFQGEGKAYGVEFLLKKKEGDLNGWIGYTYSRAFLRSNSTYSEEIINNNEYFPANFDKPHDFSLVLNYKFSRRYSLSANFIYQTGRPITFPAGAFQFGNSEYAFYSDRNQYRIPDYYRLDLGINIEGNHKIQKFSHSFWNISVYNVLGRNNPYSVFFVTEDGNIEAYKTTIFSIPVPTITYNFKF</sequence>
<comment type="similarity">
    <text evidence="7">Belongs to the TonB-dependent receptor family.</text>
</comment>
<keyword evidence="6 7" id="KW-0998">Cell outer membrane</keyword>
<evidence type="ECO:0000256" key="6">
    <source>
        <dbReference type="ARBA" id="ARBA00023237"/>
    </source>
</evidence>
<evidence type="ECO:0000256" key="3">
    <source>
        <dbReference type="ARBA" id="ARBA00022452"/>
    </source>
</evidence>
<evidence type="ECO:0000259" key="9">
    <source>
        <dbReference type="Pfam" id="PF07715"/>
    </source>
</evidence>
<evidence type="ECO:0000256" key="4">
    <source>
        <dbReference type="ARBA" id="ARBA00022692"/>
    </source>
</evidence>